<keyword evidence="4 10" id="KW-0347">Helicase</keyword>
<feature type="active site" description="For nuclease activity" evidence="10">
    <location>
        <position position="944"/>
    </location>
</feature>
<dbReference type="PROSITE" id="PS51198">
    <property type="entry name" value="UVRD_HELICASE_ATP_BIND"/>
    <property type="match status" value="1"/>
</dbReference>
<feature type="domain" description="UvrD-like helicase C-terminal" evidence="14">
    <location>
        <begin position="330"/>
        <end position="592"/>
    </location>
</feature>
<keyword evidence="10" id="KW-0540">Nuclease</keyword>
<comment type="domain">
    <text evidence="10">The N-terminal DNA-binding domain is a ssDNA-dependent ATPase and has ATP-dependent 3'-5' helicase function. This domain interacts with RecC.</text>
</comment>
<dbReference type="PANTHER" id="PTHR11070">
    <property type="entry name" value="UVRD / RECB / PCRA DNA HELICASE FAMILY MEMBER"/>
    <property type="match status" value="1"/>
</dbReference>
<evidence type="ECO:0000256" key="10">
    <source>
        <dbReference type="HAMAP-Rule" id="MF_01485"/>
    </source>
</evidence>
<keyword evidence="6 10" id="KW-0234">DNA repair</keyword>
<evidence type="ECO:0000256" key="8">
    <source>
        <dbReference type="ARBA" id="ARBA00034617"/>
    </source>
</evidence>
<reference evidence="15 16" key="1">
    <citation type="submission" date="2021-07" db="EMBL/GenBank/DDBJ databases">
        <title>complete genome sequencing of Tessaracoccus sp.J1M15.</title>
        <authorList>
            <person name="Bae J.-W."/>
            <person name="Kim D.-y."/>
        </authorList>
    </citation>
    <scope>NUCLEOTIDE SEQUENCE [LARGE SCALE GENOMIC DNA]</scope>
    <source>
        <strain evidence="15 16">J1M15</strain>
    </source>
</reference>
<keyword evidence="3 10" id="KW-0378">Hydrolase</keyword>
<dbReference type="Proteomes" id="UP000824504">
    <property type="component" value="Chromosome"/>
</dbReference>
<comment type="catalytic activity">
    <reaction evidence="10">
        <text>Exonucleolytic cleavage (in the presence of ATP) in either 5'- to 3'- or 3'- to 5'-direction to yield 5'-phosphooligonucleotides.</text>
        <dbReference type="EC" id="3.1.11.5"/>
    </reaction>
</comment>
<evidence type="ECO:0000313" key="15">
    <source>
        <dbReference type="EMBL" id="QXT63998.1"/>
    </source>
</evidence>
<comment type="subunit">
    <text evidence="10">Heterotrimer of RecB, RecC and RecD. All subunits contribute to DNA-binding. Interacts with RecA.</text>
</comment>
<dbReference type="InterPro" id="IPR014016">
    <property type="entry name" value="UvrD-like_ATP-bd"/>
</dbReference>
<feature type="binding site" evidence="10">
    <location>
        <position position="944"/>
    </location>
    <ligand>
        <name>Mg(2+)</name>
        <dbReference type="ChEBI" id="CHEBI:18420"/>
    </ligand>
</feature>
<keyword evidence="10" id="KW-0238">DNA-binding</keyword>
<evidence type="ECO:0000313" key="16">
    <source>
        <dbReference type="Proteomes" id="UP000824504"/>
    </source>
</evidence>
<accession>A0ABX8SKX8</accession>
<feature type="region of interest" description="Nuclease activity, interacts with RecD and RecA" evidence="10">
    <location>
        <begin position="742"/>
        <end position="1052"/>
    </location>
</feature>
<protein>
    <recommendedName>
        <fullName evidence="10">RecBCD enzyme subunit RecB</fullName>
        <ecNumber evidence="10">3.1.11.5</ecNumber>
        <ecNumber evidence="10">5.6.2.4</ecNumber>
    </recommendedName>
    <alternativeName>
        <fullName evidence="10">DNA 3'-5' helicase subunit RecB</fullName>
    </alternativeName>
    <alternativeName>
        <fullName evidence="10">Exonuclease V subunit RecB</fullName>
        <shortName evidence="10">ExoV subunit RecB</shortName>
    </alternativeName>
    <alternativeName>
        <fullName evidence="10">Helicase/nuclease RecBCD subunit RecB</fullName>
    </alternativeName>
</protein>
<dbReference type="EC" id="5.6.2.4" evidence="10"/>
<evidence type="ECO:0000256" key="5">
    <source>
        <dbReference type="ARBA" id="ARBA00022840"/>
    </source>
</evidence>
<sequence length="1052" mass="112057">MAAPFDLLGPLPQRTTLLEASAGTGKTYAIAALAARYLAEEGHAPRDLLMITFGSQAAGELRDRVRGRISESLAYLDRLADGAVADPSDDPVSRHLAAQPGARDALAAALQQFGEITISTTHGFCQDMLQELGVLGDWDPSETVGPDDDVLAHQCASDTYLALWAGEQNPPIEPADALTRGVAAATSTLPLLPDQGPFHEYATRTRELYAQRRLNESLCTFNDIVTRLRSALADPELGGQVRARLRERFPVVLVDEFQDTDPDQWDILREAFVGPDRRTVLIGDPKQSIYGFRGADLGSYLQARSHAQVRSLDVNYRSDAAVVDGVVDLFRGSHLGDETITVDPVHTHRTGSGVQVPGAARLWLRRCSVGELTSVSAPEAVEHDVVHQVRLLLSRATRVDGSAVRPSDIAVLVRRGARAEQLRDALTAAGLPAVLTGSQSVWTRPAADSWRVLLEAMAEPSQANIRLAALSPLIGSEFGQLVTPGSSEPARVSTLVRELAHALEAGGIGHAFTELQTQTRLAERTLAEPDGERLLADLQQVAELLGASGATTAAQLLEVVSRGRGEDDLSDAIRLASDGDAIRVMTLHAAKGLEFPVVLLPETDGVRPITRRPFTILEDATRSLWIGPRPATNDRITTRLRAQNLAEELRLLYVGFTRARHLVIAWHVDSGRRPDGDPMAHLLTQHGWRPDKQQRRPISSLTGVIVDSPLDPTPPAAAPGPAAGGTTTPLALGMWDRLIDATWRRTSYSGLTAGLHEAPAGIVTDEAETLDLSASADARGDLAAASPMNGLPAGTGFGTLVHAVLERTDWSPFALEASTATQLAELGPAAGLTVDECGRLAEALVAVCRTPLTPVADVSLSDVPVARRLPELDFDLPLADGGAPATLRDLATLMAAHLPDDDPLAAYPPRLASSEAADAVLNGFLTGSIDAVLRFDDGRFGVFDYKTNRLSPPGVDTTLGHYTPSAMAEAMMQAHYPLQAMLYCVALHRFLSATLPGYDPATHLGGVGYLFVRGMAGPTTPVVDGSVCGVFGWFPPAALTVAASNLLGGHHA</sequence>
<feature type="binding site" evidence="10">
    <location>
        <position position="930"/>
    </location>
    <ligand>
        <name>Mg(2+)</name>
        <dbReference type="ChEBI" id="CHEBI:18420"/>
    </ligand>
</feature>
<evidence type="ECO:0000256" key="1">
    <source>
        <dbReference type="ARBA" id="ARBA00022741"/>
    </source>
</evidence>
<evidence type="ECO:0000256" key="4">
    <source>
        <dbReference type="ARBA" id="ARBA00022806"/>
    </source>
</evidence>
<comment type="function">
    <text evidence="10">A helicase/nuclease that prepares dsDNA breaks (DSB) for recombinational DNA repair. Binds to DSBs and unwinds DNA via a highly rapid and processive ATP-dependent bidirectional helicase activity. Unwinds dsDNA until it encounters a Chi (crossover hotspot instigator) sequence from the 3' direction. Cuts ssDNA a few nucleotides 3' to the Chi site. The properties and activities of the enzyme are changed at Chi. The Chi-altered holoenzyme produces a long 3'-ssDNA overhang and facilitates RecA-binding to the ssDNA for homologous DNA recombination and repair. Holoenzyme degrades any linearized DNA that is unable to undergo homologous recombination. In the holoenzyme this subunit contributes ATPase, 3'-5' helicase, exonuclease activity and loads RecA onto ssDNA.</text>
</comment>
<gene>
    <name evidence="10" type="primary">recB</name>
    <name evidence="15" type="ORF">KDB89_05970</name>
</gene>
<keyword evidence="10" id="KW-0269">Exonuclease</keyword>
<keyword evidence="10" id="KW-0460">Magnesium</keyword>
<dbReference type="CDD" id="cd22352">
    <property type="entry name" value="RecB_C-like"/>
    <property type="match status" value="1"/>
</dbReference>
<dbReference type="Pfam" id="PF00580">
    <property type="entry name" value="UvrD-helicase"/>
    <property type="match status" value="1"/>
</dbReference>
<dbReference type="HAMAP" id="MF_01485">
    <property type="entry name" value="RecB"/>
    <property type="match status" value="1"/>
</dbReference>
<comment type="catalytic activity">
    <reaction evidence="9 10">
        <text>ATP + H2O = ADP + phosphate + H(+)</text>
        <dbReference type="Rhea" id="RHEA:13065"/>
        <dbReference type="ChEBI" id="CHEBI:15377"/>
        <dbReference type="ChEBI" id="CHEBI:15378"/>
        <dbReference type="ChEBI" id="CHEBI:30616"/>
        <dbReference type="ChEBI" id="CHEBI:43474"/>
        <dbReference type="ChEBI" id="CHEBI:456216"/>
        <dbReference type="EC" id="5.6.2.4"/>
    </reaction>
</comment>
<proteinExistence type="inferred from homology"/>
<feature type="binding site" evidence="10">
    <location>
        <position position="802"/>
    </location>
    <ligand>
        <name>Mg(2+)</name>
        <dbReference type="ChEBI" id="CHEBI:18420"/>
    </ligand>
</feature>
<keyword evidence="2 10" id="KW-0227">DNA damage</keyword>
<dbReference type="CDD" id="cd17932">
    <property type="entry name" value="DEXQc_UvrD"/>
    <property type="match status" value="1"/>
</dbReference>
<comment type="catalytic activity">
    <reaction evidence="8 10">
        <text>Couples ATP hydrolysis with the unwinding of duplex DNA by translocating in the 3'-5' direction.</text>
        <dbReference type="EC" id="5.6.2.4"/>
    </reaction>
</comment>
<dbReference type="EMBL" id="CP079216">
    <property type="protein sequence ID" value="QXT63998.1"/>
    <property type="molecule type" value="Genomic_DNA"/>
</dbReference>
<evidence type="ECO:0000256" key="6">
    <source>
        <dbReference type="ARBA" id="ARBA00023204"/>
    </source>
</evidence>
<comment type="cofactor">
    <cofactor evidence="10">
        <name>Mg(2+)</name>
        <dbReference type="ChEBI" id="CHEBI:18420"/>
    </cofactor>
    <text evidence="10">Binds 1 Mg(2+) ion per subunit.</text>
</comment>
<feature type="region of interest" description="Disordered" evidence="12">
    <location>
        <begin position="706"/>
        <end position="725"/>
    </location>
</feature>
<dbReference type="InterPro" id="IPR014017">
    <property type="entry name" value="DNA_helicase_UvrD-like_C"/>
</dbReference>
<evidence type="ECO:0000256" key="12">
    <source>
        <dbReference type="SAM" id="MobiDB-lite"/>
    </source>
</evidence>
<evidence type="ECO:0000256" key="11">
    <source>
        <dbReference type="PROSITE-ProRule" id="PRU00560"/>
    </source>
</evidence>
<dbReference type="InterPro" id="IPR038726">
    <property type="entry name" value="PDDEXK_AddAB-type"/>
</dbReference>
<feature type="domain" description="UvrD-like helicase ATP-binding" evidence="13">
    <location>
        <begin position="1"/>
        <end position="319"/>
    </location>
</feature>
<dbReference type="EC" id="3.1.11.5" evidence="10"/>
<dbReference type="InterPro" id="IPR004586">
    <property type="entry name" value="RecB"/>
</dbReference>
<comment type="similarity">
    <text evidence="10">Belongs to the helicase family. UvrD subfamily.</text>
</comment>
<keyword evidence="1 10" id="KW-0547">Nucleotide-binding</keyword>
<dbReference type="Pfam" id="PF12705">
    <property type="entry name" value="PDDEXK_1"/>
    <property type="match status" value="1"/>
</dbReference>
<dbReference type="PROSITE" id="PS51217">
    <property type="entry name" value="UVRD_HELICASE_CTER"/>
    <property type="match status" value="1"/>
</dbReference>
<evidence type="ECO:0000256" key="9">
    <source>
        <dbReference type="ARBA" id="ARBA00048988"/>
    </source>
</evidence>
<keyword evidence="5 10" id="KW-0067">ATP-binding</keyword>
<evidence type="ECO:0000256" key="3">
    <source>
        <dbReference type="ARBA" id="ARBA00022801"/>
    </source>
</evidence>
<evidence type="ECO:0000259" key="13">
    <source>
        <dbReference type="PROSITE" id="PS51198"/>
    </source>
</evidence>
<comment type="domain">
    <text evidence="10">The C-terminal domain has nuclease activity and interacts with RecD. It interacts with RecA, facilitating its loading onto ssDNA.</text>
</comment>
<dbReference type="Pfam" id="PF13361">
    <property type="entry name" value="UvrD_C"/>
    <property type="match status" value="1"/>
</dbReference>
<evidence type="ECO:0000256" key="2">
    <source>
        <dbReference type="ARBA" id="ARBA00022763"/>
    </source>
</evidence>
<dbReference type="RefSeq" id="WP_219083924.1">
    <property type="nucleotide sequence ID" value="NZ_CP079216.1"/>
</dbReference>
<evidence type="ECO:0000256" key="7">
    <source>
        <dbReference type="ARBA" id="ARBA00023235"/>
    </source>
</evidence>
<keyword evidence="10" id="KW-0479">Metal-binding</keyword>
<name>A0ABX8SKX8_9ACTN</name>
<comment type="miscellaneous">
    <text evidence="10">In the RecBCD complex, RecB has a slow 3'-5' helicase, an exonuclease activity and loads RecA onto ssDNA, RecD has a fast 5'-3' helicase activity, while RecC stimulates the ATPase and processivity of the RecB helicase and contributes to recognition of the Chi site.</text>
</comment>
<organism evidence="15 16">
    <name type="scientific">Tessaracoccus palaemonis</name>
    <dbReference type="NCBI Taxonomy" id="2829499"/>
    <lineage>
        <taxon>Bacteria</taxon>
        <taxon>Bacillati</taxon>
        <taxon>Actinomycetota</taxon>
        <taxon>Actinomycetes</taxon>
        <taxon>Propionibacteriales</taxon>
        <taxon>Propionibacteriaceae</taxon>
        <taxon>Tessaracoccus</taxon>
    </lineage>
</organism>
<keyword evidence="16" id="KW-1185">Reference proteome</keyword>
<feature type="binding site" evidence="11">
    <location>
        <begin position="20"/>
        <end position="27"/>
    </location>
    <ligand>
        <name>ATP</name>
        <dbReference type="ChEBI" id="CHEBI:30616"/>
    </ligand>
</feature>
<dbReference type="PANTHER" id="PTHR11070:SF23">
    <property type="entry name" value="RECBCD ENZYME SUBUNIT RECB"/>
    <property type="match status" value="1"/>
</dbReference>
<keyword evidence="7 10" id="KW-0413">Isomerase</keyword>
<feature type="region of interest" description="DNA-binding and helicase activity, interacts with RecC" evidence="10">
    <location>
        <begin position="1"/>
        <end position="711"/>
    </location>
</feature>
<evidence type="ECO:0000259" key="14">
    <source>
        <dbReference type="PROSITE" id="PS51217"/>
    </source>
</evidence>
<dbReference type="InterPro" id="IPR000212">
    <property type="entry name" value="DNA_helicase_UvrD/REP"/>
</dbReference>